<organism evidence="1 2">
    <name type="scientific">Phytophthora palmivora</name>
    <dbReference type="NCBI Taxonomy" id="4796"/>
    <lineage>
        <taxon>Eukaryota</taxon>
        <taxon>Sar</taxon>
        <taxon>Stramenopiles</taxon>
        <taxon>Oomycota</taxon>
        <taxon>Peronosporomycetes</taxon>
        <taxon>Peronosporales</taxon>
        <taxon>Peronosporaceae</taxon>
        <taxon>Phytophthora</taxon>
    </lineage>
</organism>
<dbReference type="EMBL" id="NCKW01003485">
    <property type="protein sequence ID" value="POM76260.1"/>
    <property type="molecule type" value="Genomic_DNA"/>
</dbReference>
<dbReference type="SUPFAM" id="SSF46689">
    <property type="entry name" value="Homeodomain-like"/>
    <property type="match status" value="1"/>
</dbReference>
<protein>
    <submittedName>
        <fullName evidence="1">Uncharacterized protein</fullName>
    </submittedName>
</protein>
<sequence length="119" mass="13228">MPKEPKHTLAARSRVLDSHSQGGDWMLVGHHNGIPPTTARRLGDRGIPEVKQRGGSREANIKCTPEIEEALVSYLKDNCLLTLKQMQDMVRFDFGVNIGTSLISQKLTGRLYSVKQVSD</sequence>
<dbReference type="InterPro" id="IPR009057">
    <property type="entry name" value="Homeodomain-like_sf"/>
</dbReference>
<comment type="caution">
    <text evidence="1">The sequence shown here is derived from an EMBL/GenBank/DDBJ whole genome shotgun (WGS) entry which is preliminary data.</text>
</comment>
<dbReference type="Proteomes" id="UP000237271">
    <property type="component" value="Unassembled WGS sequence"/>
</dbReference>
<proteinExistence type="predicted"/>
<gene>
    <name evidence="1" type="ORF">PHPALM_6518</name>
</gene>
<keyword evidence="2" id="KW-1185">Reference proteome</keyword>
<evidence type="ECO:0000313" key="1">
    <source>
        <dbReference type="EMBL" id="POM76260.1"/>
    </source>
</evidence>
<name>A0A2P4YEL7_9STRA</name>
<accession>A0A2P4YEL7</accession>
<evidence type="ECO:0000313" key="2">
    <source>
        <dbReference type="Proteomes" id="UP000237271"/>
    </source>
</evidence>
<reference evidence="1 2" key="1">
    <citation type="journal article" date="2017" name="Genome Biol. Evol.">
        <title>Phytophthora megakarya and P. palmivora, closely related causal agents of cacao black pod rot, underwent increases in genome sizes and gene numbers by different mechanisms.</title>
        <authorList>
            <person name="Ali S.S."/>
            <person name="Shao J."/>
            <person name="Lary D.J."/>
            <person name="Kronmiller B."/>
            <person name="Shen D."/>
            <person name="Strem M.D."/>
            <person name="Amoako-Attah I."/>
            <person name="Akrofi A.Y."/>
            <person name="Begoude B.A."/>
            <person name="Ten Hoopen G.M."/>
            <person name="Coulibaly K."/>
            <person name="Kebe B.I."/>
            <person name="Melnick R.L."/>
            <person name="Guiltinan M.J."/>
            <person name="Tyler B.M."/>
            <person name="Meinhardt L.W."/>
            <person name="Bailey B.A."/>
        </authorList>
    </citation>
    <scope>NUCLEOTIDE SEQUENCE [LARGE SCALE GENOMIC DNA]</scope>
    <source>
        <strain evidence="2">sbr112.9</strain>
    </source>
</reference>
<dbReference type="OrthoDB" id="88792at2759"/>
<dbReference type="AlphaFoldDB" id="A0A2P4YEL7"/>